<dbReference type="InterPro" id="IPR051886">
    <property type="entry name" value="Seed_Dev/Stress_Resp_Reg"/>
</dbReference>
<evidence type="ECO:0000313" key="4">
    <source>
        <dbReference type="RefSeq" id="XP_022926401.1"/>
    </source>
</evidence>
<dbReference type="PANTHER" id="PTHR46354">
    <property type="entry name" value="DOG1 DOMAIN-CONTAINING PROTEIN"/>
    <property type="match status" value="1"/>
</dbReference>
<keyword evidence="3" id="KW-1185">Reference proteome</keyword>
<dbReference type="PANTHER" id="PTHR46354:SF7">
    <property type="entry name" value="PROTEIN DOG1-LIKE 1"/>
    <property type="match status" value="1"/>
</dbReference>
<evidence type="ECO:0000313" key="3">
    <source>
        <dbReference type="Proteomes" id="UP000504609"/>
    </source>
</evidence>
<dbReference type="GO" id="GO:0043565">
    <property type="term" value="F:sequence-specific DNA binding"/>
    <property type="evidence" value="ECO:0007669"/>
    <property type="project" value="InterPro"/>
</dbReference>
<dbReference type="RefSeq" id="XP_022926401.1">
    <property type="nucleotide sequence ID" value="XM_023070633.1"/>
</dbReference>
<proteinExistence type="predicted"/>
<name>A0A6J1EET8_CUCMO</name>
<dbReference type="KEGG" id="cmos:111433564"/>
<feature type="domain" description="DOG1" evidence="2">
    <location>
        <begin position="10"/>
        <end position="255"/>
    </location>
</feature>
<evidence type="ECO:0000259" key="2">
    <source>
        <dbReference type="PROSITE" id="PS51806"/>
    </source>
</evidence>
<reference evidence="4" key="1">
    <citation type="submission" date="2025-08" db="UniProtKB">
        <authorList>
            <consortium name="RefSeq"/>
        </authorList>
    </citation>
    <scope>IDENTIFICATION</scope>
    <source>
        <tissue evidence="4">Young leaves</tissue>
    </source>
</reference>
<dbReference type="AlphaFoldDB" id="A0A6J1EET8"/>
<dbReference type="Proteomes" id="UP000504609">
    <property type="component" value="Unplaced"/>
</dbReference>
<feature type="coiled-coil region" evidence="1">
    <location>
        <begin position="143"/>
        <end position="217"/>
    </location>
</feature>
<accession>A0A6J1EET8</accession>
<protein>
    <submittedName>
        <fullName evidence="4">Protein DELAY OF GERMINATION 1-like</fullName>
    </submittedName>
</protein>
<sequence length="268" mass="31166">MAESGSSSDHAESNRCFQDWMKLQEEGQRELFEALDGVQSRVNSDPQETERQLINLIDKNIERFQDYIDRRTQLAKKDVSAYFAPVWCTARETSLLWIAGCRPSLFIRLAYSLTSLDLETRLLQFRQRMKSVDELGDLSPQQMEQLENLQKRTIKEEERLTSELARLQEEIADQTVVGIAMRSVREQEVSEELERALEKQDGEMLRILEEADELRIRTLIELTEILRPLQTVTLLAFSKKLHLCVREWGKGSDRRHGRMGICPHQTTA</sequence>
<evidence type="ECO:0000256" key="1">
    <source>
        <dbReference type="SAM" id="Coils"/>
    </source>
</evidence>
<organism evidence="3 4">
    <name type="scientific">Cucurbita moschata</name>
    <name type="common">Winter crookneck squash</name>
    <name type="synonym">Cucurbita pepo var. moschata</name>
    <dbReference type="NCBI Taxonomy" id="3662"/>
    <lineage>
        <taxon>Eukaryota</taxon>
        <taxon>Viridiplantae</taxon>
        <taxon>Streptophyta</taxon>
        <taxon>Embryophyta</taxon>
        <taxon>Tracheophyta</taxon>
        <taxon>Spermatophyta</taxon>
        <taxon>Magnoliopsida</taxon>
        <taxon>eudicotyledons</taxon>
        <taxon>Gunneridae</taxon>
        <taxon>Pentapetalae</taxon>
        <taxon>rosids</taxon>
        <taxon>fabids</taxon>
        <taxon>Cucurbitales</taxon>
        <taxon>Cucurbitaceae</taxon>
        <taxon>Cucurbiteae</taxon>
        <taxon>Cucurbita</taxon>
    </lineage>
</organism>
<dbReference type="GeneID" id="111433564"/>
<dbReference type="InterPro" id="IPR025422">
    <property type="entry name" value="TGA_domain"/>
</dbReference>
<dbReference type="PROSITE" id="PS51806">
    <property type="entry name" value="DOG1"/>
    <property type="match status" value="1"/>
</dbReference>
<dbReference type="Pfam" id="PF14144">
    <property type="entry name" value="DOG1"/>
    <property type="match status" value="1"/>
</dbReference>
<gene>
    <name evidence="4" type="primary">LOC111433564</name>
</gene>
<keyword evidence="1" id="KW-0175">Coiled coil</keyword>
<dbReference type="GO" id="GO:0006351">
    <property type="term" value="P:DNA-templated transcription"/>
    <property type="evidence" value="ECO:0007669"/>
    <property type="project" value="InterPro"/>
</dbReference>